<dbReference type="AlphaFoldDB" id="A0A815Y7E3"/>
<name>A0A815Y7E3_9BILA</name>
<dbReference type="PANTHER" id="PTHR22881:SF27">
    <property type="entry name" value="BROMODOMAIN CONTAINING 7_9"/>
    <property type="match status" value="1"/>
</dbReference>
<dbReference type="PANTHER" id="PTHR22881">
    <property type="entry name" value="BROMODOMAIN CONTAINING PROTEIN"/>
    <property type="match status" value="1"/>
</dbReference>
<protein>
    <recommendedName>
        <fullName evidence="3">Bromo domain-containing protein</fullName>
    </recommendedName>
</protein>
<feature type="non-terminal residue" evidence="4">
    <location>
        <position position="1"/>
    </location>
</feature>
<dbReference type="PROSITE" id="PS50014">
    <property type="entry name" value="BROMODOMAIN_2"/>
    <property type="match status" value="1"/>
</dbReference>
<evidence type="ECO:0000313" key="4">
    <source>
        <dbReference type="EMBL" id="CAF1566570.1"/>
    </source>
</evidence>
<dbReference type="Proteomes" id="UP000663889">
    <property type="component" value="Unassembled WGS sequence"/>
</dbReference>
<organism evidence="4 5">
    <name type="scientific">Rotaria sordida</name>
    <dbReference type="NCBI Taxonomy" id="392033"/>
    <lineage>
        <taxon>Eukaryota</taxon>
        <taxon>Metazoa</taxon>
        <taxon>Spiralia</taxon>
        <taxon>Gnathifera</taxon>
        <taxon>Rotifera</taxon>
        <taxon>Eurotatoria</taxon>
        <taxon>Bdelloidea</taxon>
        <taxon>Philodinida</taxon>
        <taxon>Philodinidae</taxon>
        <taxon>Rotaria</taxon>
    </lineage>
</organism>
<dbReference type="GO" id="GO:0006357">
    <property type="term" value="P:regulation of transcription by RNA polymerase II"/>
    <property type="evidence" value="ECO:0007669"/>
    <property type="project" value="TreeGrafter"/>
</dbReference>
<comment type="caution">
    <text evidence="4">The sequence shown here is derived from an EMBL/GenBank/DDBJ whole genome shotgun (WGS) entry which is preliminary data.</text>
</comment>
<dbReference type="InterPro" id="IPR001487">
    <property type="entry name" value="Bromodomain"/>
</dbReference>
<dbReference type="InterPro" id="IPR036427">
    <property type="entry name" value="Bromodomain-like_sf"/>
</dbReference>
<sequence>VKIDQQVLDNQIRPFNVFLHHLLEQLEQIDEYHYFANPVDETEVPTYYKFITHPMDFLTIKKKIDRDEYNNLDQFENDFGLIVKNCHFFNEAKSAYYKAATRLRDKGLNLLKQARRVYETTRYDPNTGQHKEESNVDGKTNHFIFLVLLT</sequence>
<dbReference type="Gene3D" id="1.20.920.10">
    <property type="entry name" value="Bromodomain-like"/>
    <property type="match status" value="1"/>
</dbReference>
<proteinExistence type="predicted"/>
<evidence type="ECO:0000313" key="5">
    <source>
        <dbReference type="Proteomes" id="UP000663889"/>
    </source>
</evidence>
<evidence type="ECO:0000256" key="2">
    <source>
        <dbReference type="PROSITE-ProRule" id="PRU00035"/>
    </source>
</evidence>
<dbReference type="GO" id="GO:0005634">
    <property type="term" value="C:nucleus"/>
    <property type="evidence" value="ECO:0007669"/>
    <property type="project" value="TreeGrafter"/>
</dbReference>
<evidence type="ECO:0000256" key="1">
    <source>
        <dbReference type="ARBA" id="ARBA00023117"/>
    </source>
</evidence>
<dbReference type="SUPFAM" id="SSF47370">
    <property type="entry name" value="Bromodomain"/>
    <property type="match status" value="1"/>
</dbReference>
<dbReference type="EMBL" id="CAJNOU010013803">
    <property type="protein sequence ID" value="CAF1566570.1"/>
    <property type="molecule type" value="Genomic_DNA"/>
</dbReference>
<dbReference type="InterPro" id="IPR051831">
    <property type="entry name" value="Bromodomain_contain_prot"/>
</dbReference>
<keyword evidence="1 2" id="KW-0103">Bromodomain</keyword>
<feature type="domain" description="Bromo" evidence="3">
    <location>
        <begin position="27"/>
        <end position="97"/>
    </location>
</feature>
<dbReference type="Pfam" id="PF00439">
    <property type="entry name" value="Bromodomain"/>
    <property type="match status" value="1"/>
</dbReference>
<dbReference type="SMART" id="SM00297">
    <property type="entry name" value="BROMO"/>
    <property type="match status" value="1"/>
</dbReference>
<dbReference type="PRINTS" id="PR00503">
    <property type="entry name" value="BROMODOMAIN"/>
</dbReference>
<reference evidence="4" key="1">
    <citation type="submission" date="2021-02" db="EMBL/GenBank/DDBJ databases">
        <authorList>
            <person name="Nowell W R."/>
        </authorList>
    </citation>
    <scope>NUCLEOTIDE SEQUENCE</scope>
</reference>
<accession>A0A815Y7E3</accession>
<evidence type="ECO:0000259" key="3">
    <source>
        <dbReference type="PROSITE" id="PS50014"/>
    </source>
</evidence>
<gene>
    <name evidence="4" type="ORF">SEV965_LOCUS39389</name>
</gene>